<accession>A0ABD1WHY7</accession>
<dbReference type="Proteomes" id="UP001604277">
    <property type="component" value="Unassembled WGS sequence"/>
</dbReference>
<dbReference type="EMBL" id="JBFOLJ010000003">
    <property type="protein sequence ID" value="KAL2549217.1"/>
    <property type="molecule type" value="Genomic_DNA"/>
</dbReference>
<proteinExistence type="predicted"/>
<gene>
    <name evidence="1" type="ORF">Fot_10747</name>
</gene>
<name>A0ABD1WHY7_9LAMI</name>
<evidence type="ECO:0000313" key="2">
    <source>
        <dbReference type="Proteomes" id="UP001604277"/>
    </source>
</evidence>
<keyword evidence="2" id="KW-1185">Reference proteome</keyword>
<sequence>MDAIPAQLQNGFLLSLEPTPYISEIDTLPGWTLRYNIQSSCKGRLEVGLWEERYGGWGVATRWSWWSTCGETSTAKEIDSEKVSNAKSPTCVRDSLTRRVVNRGMCTSGRDLKERANMPTFKQFTLPQKFQYCETCNLEVTMIGLISTIIIEKEYFGSLISWNNIKTCTGAVKDCRKDMGILSFSLPVVTVQRLFEPLAFSTTNSNPQGRVAENKSGFGFVEGEDKGKSSPTSSSLTSSATLLSLLNQNQLEGSIPATIGEVQILKVL</sequence>
<evidence type="ECO:0000313" key="1">
    <source>
        <dbReference type="EMBL" id="KAL2549217.1"/>
    </source>
</evidence>
<comment type="caution">
    <text evidence="1">The sequence shown here is derived from an EMBL/GenBank/DDBJ whole genome shotgun (WGS) entry which is preliminary data.</text>
</comment>
<dbReference type="AlphaFoldDB" id="A0ABD1WHY7"/>
<reference evidence="2" key="1">
    <citation type="submission" date="2024-07" db="EMBL/GenBank/DDBJ databases">
        <title>Two chromosome-level genome assemblies of Korean endemic species Abeliophyllum distichum and Forsythia ovata (Oleaceae).</title>
        <authorList>
            <person name="Jang H."/>
        </authorList>
    </citation>
    <scope>NUCLEOTIDE SEQUENCE [LARGE SCALE GENOMIC DNA]</scope>
</reference>
<organism evidence="1 2">
    <name type="scientific">Forsythia ovata</name>
    <dbReference type="NCBI Taxonomy" id="205694"/>
    <lineage>
        <taxon>Eukaryota</taxon>
        <taxon>Viridiplantae</taxon>
        <taxon>Streptophyta</taxon>
        <taxon>Embryophyta</taxon>
        <taxon>Tracheophyta</taxon>
        <taxon>Spermatophyta</taxon>
        <taxon>Magnoliopsida</taxon>
        <taxon>eudicotyledons</taxon>
        <taxon>Gunneridae</taxon>
        <taxon>Pentapetalae</taxon>
        <taxon>asterids</taxon>
        <taxon>lamiids</taxon>
        <taxon>Lamiales</taxon>
        <taxon>Oleaceae</taxon>
        <taxon>Forsythieae</taxon>
        <taxon>Forsythia</taxon>
    </lineage>
</organism>
<protein>
    <submittedName>
        <fullName evidence="1">Uncharacterized protein</fullName>
    </submittedName>
</protein>